<name>A0A0D8L3Q1_MORMO</name>
<dbReference type="Proteomes" id="UP000032582">
    <property type="component" value="Unassembled WGS sequence"/>
</dbReference>
<evidence type="ECO:0000313" key="2">
    <source>
        <dbReference type="Proteomes" id="UP000032582"/>
    </source>
</evidence>
<dbReference type="PATRIC" id="fig|582.24.peg.6092"/>
<gene>
    <name evidence="1" type="ORF">UA45_19095</name>
</gene>
<dbReference type="AlphaFoldDB" id="A0A0D8L3Q1"/>
<organism evidence="1 2">
    <name type="scientific">Morganella morganii</name>
    <name type="common">Proteus morganii</name>
    <dbReference type="NCBI Taxonomy" id="582"/>
    <lineage>
        <taxon>Bacteria</taxon>
        <taxon>Pseudomonadati</taxon>
        <taxon>Pseudomonadota</taxon>
        <taxon>Gammaproteobacteria</taxon>
        <taxon>Enterobacterales</taxon>
        <taxon>Morganellaceae</taxon>
        <taxon>Morganella</taxon>
    </lineage>
</organism>
<proteinExistence type="predicted"/>
<protein>
    <submittedName>
        <fullName evidence="1">Uncharacterized protein</fullName>
    </submittedName>
</protein>
<evidence type="ECO:0000313" key="1">
    <source>
        <dbReference type="EMBL" id="KJF76339.1"/>
    </source>
</evidence>
<sequence>MKDLKNANKGKTLEMIIKWIENLYGYLSSPTGAEFVMAEISVLIPSFQTARQNSSAIWQEAI</sequence>
<dbReference type="EMBL" id="JZSH01000345">
    <property type="protein sequence ID" value="KJF76339.1"/>
    <property type="molecule type" value="Genomic_DNA"/>
</dbReference>
<accession>A0A0D8L3Q1</accession>
<comment type="caution">
    <text evidence="1">The sequence shown here is derived from an EMBL/GenBank/DDBJ whole genome shotgun (WGS) entry which is preliminary data.</text>
</comment>
<reference evidence="1 2" key="1">
    <citation type="submission" date="2015-02" db="EMBL/GenBank/DDBJ databases">
        <title>Whole genome shotgun sequencing of cultured foodborne pathogen.</title>
        <authorList>
            <person name="Timme R."/>
            <person name="Allard M.W."/>
            <person name="Strain E."/>
            <person name="Evans P.S."/>
            <person name="Brown E."/>
        </authorList>
    </citation>
    <scope>NUCLEOTIDE SEQUENCE [LARGE SCALE GENOMIC DNA]</scope>
    <source>
        <strain evidence="1 2">GCSL-TSO-24</strain>
    </source>
</reference>